<organism evidence="1 2">
    <name type="scientific">Oleoguttula mirabilis</name>
    <dbReference type="NCBI Taxonomy" id="1507867"/>
    <lineage>
        <taxon>Eukaryota</taxon>
        <taxon>Fungi</taxon>
        <taxon>Dikarya</taxon>
        <taxon>Ascomycota</taxon>
        <taxon>Pezizomycotina</taxon>
        <taxon>Dothideomycetes</taxon>
        <taxon>Dothideomycetidae</taxon>
        <taxon>Mycosphaerellales</taxon>
        <taxon>Teratosphaeriaceae</taxon>
        <taxon>Oleoguttula</taxon>
    </lineage>
</organism>
<sequence>MASSLLGSMELAAIDPTKPSPRIPLELVYQIIGHSLLRQKGPSSFSSTPYDNQTLKAFIVDKNIYAEARKLVRKDGSWSTDVFFEPQQDGQDSHIMSAPSWGMGDITTLALDIDLGALESYEPMPEFLEFLKVLSGASPQLSCLAVTIRSPSLESRGTTPNTSTMAGDKEWKCMLLILSMTVHLPVSVANRAFRLAGQGKARHTVIVSRSARSGRECLDIVEEAWKHSGVLFQLLHGAGRD</sequence>
<evidence type="ECO:0000313" key="1">
    <source>
        <dbReference type="EMBL" id="KAK4543846.1"/>
    </source>
</evidence>
<dbReference type="Proteomes" id="UP001324427">
    <property type="component" value="Unassembled WGS sequence"/>
</dbReference>
<dbReference type="AlphaFoldDB" id="A0AAV9JFN0"/>
<evidence type="ECO:0000313" key="2">
    <source>
        <dbReference type="Proteomes" id="UP001324427"/>
    </source>
</evidence>
<proteinExistence type="predicted"/>
<gene>
    <name evidence="1" type="ORF">LTR36_004879</name>
</gene>
<keyword evidence="2" id="KW-1185">Reference proteome</keyword>
<accession>A0AAV9JFN0</accession>
<reference evidence="1 2" key="1">
    <citation type="submission" date="2021-11" db="EMBL/GenBank/DDBJ databases">
        <title>Black yeast isolated from Biological Soil Crust.</title>
        <authorList>
            <person name="Kurbessoian T."/>
        </authorList>
    </citation>
    <scope>NUCLEOTIDE SEQUENCE [LARGE SCALE GENOMIC DNA]</scope>
    <source>
        <strain evidence="1 2">CCFEE 5522</strain>
    </source>
</reference>
<protein>
    <submittedName>
        <fullName evidence="1">Uncharacterized protein</fullName>
    </submittedName>
</protein>
<comment type="caution">
    <text evidence="1">The sequence shown here is derived from an EMBL/GenBank/DDBJ whole genome shotgun (WGS) entry which is preliminary data.</text>
</comment>
<name>A0AAV9JFN0_9PEZI</name>
<dbReference type="EMBL" id="JAVFHQ010000029">
    <property type="protein sequence ID" value="KAK4543846.1"/>
    <property type="molecule type" value="Genomic_DNA"/>
</dbReference>